<feature type="compositionally biased region" description="Basic and acidic residues" evidence="1">
    <location>
        <begin position="357"/>
        <end position="380"/>
    </location>
</feature>
<organism evidence="2 3">
    <name type="scientific">Tieghemostelium lacteum</name>
    <name type="common">Slime mold</name>
    <name type="synonym">Dictyostelium lacteum</name>
    <dbReference type="NCBI Taxonomy" id="361077"/>
    <lineage>
        <taxon>Eukaryota</taxon>
        <taxon>Amoebozoa</taxon>
        <taxon>Evosea</taxon>
        <taxon>Eumycetozoa</taxon>
        <taxon>Dictyostelia</taxon>
        <taxon>Dictyosteliales</taxon>
        <taxon>Raperosteliaceae</taxon>
        <taxon>Tieghemostelium</taxon>
    </lineage>
</organism>
<name>A0A152A300_TIELA</name>
<keyword evidence="3" id="KW-1185">Reference proteome</keyword>
<sequence>MSTDTQPTNFNDIDIPKEHWNNESVQKWCKVIGIPESDIKHIRDNNIKGRWLVLKKDNLEEALTKIKVSANSAFEIYLKFNPTTSVQVQGEQIGQDDMLQKIYTELISLKQSKKRKSIPISDFEDSHIESLKESCGLTGQSYQELPYSGKKQNMKTYIWKYPTTDKKQNTTKPKKDNPTGYDEEKNMDSIFTFLKSNYPLPSNYEFRDYHTKNKLITYPFYYHGEPSEANGTADFFILPKTATEMNATIKMEILVVIEIKQPLLSLDNYVPQIIIETISSNSHSRYPVLGVLTNLVDGWKLYWSNKTFPITFGYCTLRDERNFSKAITCLSTIFSPTLNITETLIKNEIIAPNDEENTPKKHEENKGEQVENKEGEKNDNSDISAKPNKKPKTSTPTTTTTTTTTKQHSFNSQIDLWGDIANLDDIPLDNESEKRMIMDYKTKFLIENILVPFFKDNS</sequence>
<evidence type="ECO:0000313" key="2">
    <source>
        <dbReference type="EMBL" id="KYR00606.1"/>
    </source>
</evidence>
<dbReference type="AlphaFoldDB" id="A0A152A300"/>
<proteinExistence type="predicted"/>
<dbReference type="Proteomes" id="UP000076078">
    <property type="component" value="Unassembled WGS sequence"/>
</dbReference>
<feature type="region of interest" description="Disordered" evidence="1">
    <location>
        <begin position="351"/>
        <end position="407"/>
    </location>
</feature>
<evidence type="ECO:0000313" key="3">
    <source>
        <dbReference type="Proteomes" id="UP000076078"/>
    </source>
</evidence>
<accession>A0A152A300</accession>
<dbReference type="EMBL" id="LODT01000013">
    <property type="protein sequence ID" value="KYR00606.1"/>
    <property type="molecule type" value="Genomic_DNA"/>
</dbReference>
<feature type="compositionally biased region" description="Low complexity" evidence="1">
    <location>
        <begin position="393"/>
        <end position="406"/>
    </location>
</feature>
<comment type="caution">
    <text evidence="2">The sequence shown here is derived from an EMBL/GenBank/DDBJ whole genome shotgun (WGS) entry which is preliminary data.</text>
</comment>
<reference evidence="2 3" key="1">
    <citation type="submission" date="2015-12" db="EMBL/GenBank/DDBJ databases">
        <title>Dictyostelia acquired genes for synthesis and detection of signals that induce cell-type specialization by lateral gene transfer from prokaryotes.</title>
        <authorList>
            <person name="Gloeckner G."/>
            <person name="Schaap P."/>
        </authorList>
    </citation>
    <scope>NUCLEOTIDE SEQUENCE [LARGE SCALE GENOMIC DNA]</scope>
    <source>
        <strain evidence="2 3">TK</strain>
    </source>
</reference>
<evidence type="ECO:0000256" key="1">
    <source>
        <dbReference type="SAM" id="MobiDB-lite"/>
    </source>
</evidence>
<dbReference type="InParanoid" id="A0A152A300"/>
<gene>
    <name evidence="2" type="ORF">DLAC_02629</name>
</gene>
<protein>
    <submittedName>
        <fullName evidence="2">Pleckstrin (PH) domain-containing protein</fullName>
    </submittedName>
</protein>
<dbReference type="OrthoDB" id="23687at2759"/>